<evidence type="ECO:0000256" key="1">
    <source>
        <dbReference type="SAM" id="Phobius"/>
    </source>
</evidence>
<reference evidence="3 4" key="1">
    <citation type="journal article" date="2003" name="Int. J. Syst. Evol. Microbiol.">
        <title>Bacillus nealsonii sp. nov., isolated from a spacecraft-assembly facility, whose spores are gamma-radiation resistant.</title>
        <authorList>
            <person name="Venkateswaran K."/>
            <person name="Kempf M."/>
            <person name="Chen F."/>
            <person name="Satomi M."/>
            <person name="Nicholson W."/>
            <person name="Kern R."/>
        </authorList>
    </citation>
    <scope>NUCLEOTIDE SEQUENCE [LARGE SCALE GENOMIC DNA]</scope>
    <source>
        <strain evidence="3 4">FO-92</strain>
    </source>
</reference>
<keyword evidence="1" id="KW-1133">Transmembrane helix</keyword>
<keyword evidence="1" id="KW-0472">Membrane</keyword>
<dbReference type="EMBL" id="PISE01000026">
    <property type="protein sequence ID" value="PKG23282.1"/>
    <property type="molecule type" value="Genomic_DNA"/>
</dbReference>
<comment type="caution">
    <text evidence="3">The sequence shown here is derived from an EMBL/GenBank/DDBJ whole genome shotgun (WGS) entry which is preliminary data.</text>
</comment>
<feature type="transmembrane region" description="Helical" evidence="1">
    <location>
        <begin position="66"/>
        <end position="88"/>
    </location>
</feature>
<feature type="domain" description="DUF6449" evidence="2">
    <location>
        <begin position="431"/>
        <end position="534"/>
    </location>
</feature>
<dbReference type="PANTHER" id="PTHR39177:SF1">
    <property type="entry name" value="ABC TRANSPORTER PERMEASE YTRC-RELATED"/>
    <property type="match status" value="1"/>
</dbReference>
<feature type="transmembrane region" description="Helical" evidence="1">
    <location>
        <begin position="238"/>
        <end position="259"/>
    </location>
</feature>
<name>A0A2N0Z193_9BACI</name>
<feature type="transmembrane region" description="Helical" evidence="1">
    <location>
        <begin position="305"/>
        <end position="325"/>
    </location>
</feature>
<dbReference type="Pfam" id="PF20047">
    <property type="entry name" value="DUF6449"/>
    <property type="match status" value="1"/>
</dbReference>
<dbReference type="AlphaFoldDB" id="A0A2N0Z193"/>
<feature type="transmembrane region" description="Helical" evidence="1">
    <location>
        <begin position="20"/>
        <end position="41"/>
    </location>
</feature>
<protein>
    <recommendedName>
        <fullName evidence="2">DUF6449 domain-containing protein</fullName>
    </recommendedName>
</protein>
<accession>A0A2N0Z193</accession>
<dbReference type="InterPro" id="IPR053046">
    <property type="entry name" value="ABC-5_transporter"/>
</dbReference>
<organism evidence="3 4">
    <name type="scientific">Niallia nealsonii</name>
    <dbReference type="NCBI Taxonomy" id="115979"/>
    <lineage>
        <taxon>Bacteria</taxon>
        <taxon>Bacillati</taxon>
        <taxon>Bacillota</taxon>
        <taxon>Bacilli</taxon>
        <taxon>Bacillales</taxon>
        <taxon>Bacillaceae</taxon>
        <taxon>Niallia</taxon>
    </lineage>
</organism>
<feature type="transmembrane region" description="Helical" evidence="1">
    <location>
        <begin position="108"/>
        <end position="136"/>
    </location>
</feature>
<evidence type="ECO:0000259" key="2">
    <source>
        <dbReference type="Pfam" id="PF20047"/>
    </source>
</evidence>
<dbReference type="OrthoDB" id="1706490at2"/>
<dbReference type="PANTHER" id="PTHR39177">
    <property type="entry name" value="ABC TRANSPORTER PERMEASE YTRC-RELATED"/>
    <property type="match status" value="1"/>
</dbReference>
<proteinExistence type="predicted"/>
<sequence length="656" mass="76338">MPSKTSFYHKQLAVLVLRNVGWVSIVSFFALFFSVPLYLLLIEKDEAWKNSPDYYPMFEKVFDVNVFVQILVMIILPILLAVFLFRFLQSKSYSDLIHSMPMKRNYLFHYYSISGIILLILPILVNGIILRFIYSVANLEYFFPVSDIYKWVFIFSIFSIVLFTACVCIGMLTGLSVFQGVLTCLLLVLPVGFFALLCFNITMWVHGFPIDHYLDEDKLLFLSPLLAPAIIWNDDTKVYHYIAYFLLAIVFYFLGLFLYRKRKVEYISQAIVFAKLKGIFKYVFALSFVLIGSLYGEIVDAGKPAMVIGNFFGGLVGYLLAEMILEKTWRVFYRLKHFGYFAAVVILVIGISVPFVKMYEKKVPDAEAVESVSFMDDQYTFMTSESDETENIIKMMSSKENIQDVIALHKKLAMEKDAKDSDQDTTVRLEYKLKNGKSMYRDYAFNSKKYQEIIKPIYETEEFKTLNYPIFSWRSDDISNIMIGEGIRLLQKSEIIELMTVLKRDILNQSYENMKRDYWNIANIEFTLKNKNNSYYNMTINPTYTETINWLDKKGMLEKSFAVSDEVKEIQIVKSQNTGITQNMYDFEGEKIERKILEAKQKTTVKKDDIKKQLLDDASSNFKSYSLLVIYKNGTNEIAYLSAKNMPNFIKDELNK</sequence>
<evidence type="ECO:0000313" key="3">
    <source>
        <dbReference type="EMBL" id="PKG23282.1"/>
    </source>
</evidence>
<feature type="transmembrane region" description="Helical" evidence="1">
    <location>
        <begin position="148"/>
        <end position="172"/>
    </location>
</feature>
<dbReference type="InterPro" id="IPR045611">
    <property type="entry name" value="DUF6449"/>
</dbReference>
<feature type="transmembrane region" description="Helical" evidence="1">
    <location>
        <begin position="279"/>
        <end position="299"/>
    </location>
</feature>
<keyword evidence="4" id="KW-1185">Reference proteome</keyword>
<feature type="transmembrane region" description="Helical" evidence="1">
    <location>
        <begin position="337"/>
        <end position="356"/>
    </location>
</feature>
<keyword evidence="1" id="KW-0812">Transmembrane</keyword>
<feature type="transmembrane region" description="Helical" evidence="1">
    <location>
        <begin position="184"/>
        <end position="205"/>
    </location>
</feature>
<gene>
    <name evidence="3" type="ORF">CWS01_12585</name>
</gene>
<dbReference type="RefSeq" id="WP_101177555.1">
    <property type="nucleotide sequence ID" value="NZ_PISE01000026.1"/>
</dbReference>
<dbReference type="Proteomes" id="UP000233375">
    <property type="component" value="Unassembled WGS sequence"/>
</dbReference>
<evidence type="ECO:0000313" key="4">
    <source>
        <dbReference type="Proteomes" id="UP000233375"/>
    </source>
</evidence>